<evidence type="ECO:0000256" key="2">
    <source>
        <dbReference type="ARBA" id="ARBA00022801"/>
    </source>
</evidence>
<dbReference type="AlphaFoldDB" id="A0A175YQE3"/>
<dbReference type="PANTHER" id="PTHR31793">
    <property type="entry name" value="4-HYDROXYBENZOYL-COA THIOESTERASE FAMILY MEMBER"/>
    <property type="match status" value="1"/>
</dbReference>
<reference evidence="3" key="1">
    <citation type="journal article" date="2016" name="Nat. Genet.">
        <title>A high-quality carrot genome assembly provides new insights into carotenoid accumulation and asterid genome evolution.</title>
        <authorList>
            <person name="Iorizzo M."/>
            <person name="Ellison S."/>
            <person name="Senalik D."/>
            <person name="Zeng P."/>
            <person name="Satapoomin P."/>
            <person name="Huang J."/>
            <person name="Bowman M."/>
            <person name="Iovene M."/>
            <person name="Sanseverino W."/>
            <person name="Cavagnaro P."/>
            <person name="Yildiz M."/>
            <person name="Macko-Podgorni A."/>
            <person name="Moranska E."/>
            <person name="Grzebelus E."/>
            <person name="Grzebelus D."/>
            <person name="Ashrafi H."/>
            <person name="Zheng Z."/>
            <person name="Cheng S."/>
            <person name="Spooner D."/>
            <person name="Van Deynze A."/>
            <person name="Simon P."/>
        </authorList>
    </citation>
    <scope>NUCLEOTIDE SEQUENCE [LARGE SCALE GENOMIC DNA]</scope>
    <source>
        <tissue evidence="3">Leaf</tissue>
    </source>
</reference>
<evidence type="ECO:0000313" key="3">
    <source>
        <dbReference type="EMBL" id="KZM85839.1"/>
    </source>
</evidence>
<dbReference type="InterPro" id="IPR029069">
    <property type="entry name" value="HotDog_dom_sf"/>
</dbReference>
<comment type="caution">
    <text evidence="3">The sequence shown here is derived from an EMBL/GenBank/DDBJ whole genome shotgun (WGS) entry which is preliminary data.</text>
</comment>
<evidence type="ECO:0008006" key="4">
    <source>
        <dbReference type="Google" id="ProtNLM"/>
    </source>
</evidence>
<name>A0A175YQE3_DAUCS</name>
<accession>A0A175YQE3</accession>
<dbReference type="InterPro" id="IPR050563">
    <property type="entry name" value="4-hydroxybenzoyl-CoA_TE"/>
</dbReference>
<evidence type="ECO:0000256" key="1">
    <source>
        <dbReference type="ARBA" id="ARBA00005953"/>
    </source>
</evidence>
<dbReference type="EMBL" id="LNRQ01000008">
    <property type="protein sequence ID" value="KZM85839.1"/>
    <property type="molecule type" value="Genomic_DNA"/>
</dbReference>
<dbReference type="Gene3D" id="3.10.129.10">
    <property type="entry name" value="Hotdog Thioesterase"/>
    <property type="match status" value="1"/>
</dbReference>
<gene>
    <name evidence="3" type="ORF">DCAR_026739</name>
</gene>
<dbReference type="Gramene" id="KZM85839">
    <property type="protein sequence ID" value="KZM85839"/>
    <property type="gene ID" value="DCAR_026739"/>
</dbReference>
<dbReference type="SUPFAM" id="SSF54637">
    <property type="entry name" value="Thioesterase/thiol ester dehydrase-isomerase"/>
    <property type="match status" value="1"/>
</dbReference>
<dbReference type="GO" id="GO:0009507">
    <property type="term" value="C:chloroplast"/>
    <property type="evidence" value="ECO:0007669"/>
    <property type="project" value="TreeGrafter"/>
</dbReference>
<dbReference type="Pfam" id="PF13279">
    <property type="entry name" value="4HBT_2"/>
    <property type="match status" value="1"/>
</dbReference>
<organism evidence="3">
    <name type="scientific">Daucus carota subsp. sativus</name>
    <name type="common">Carrot</name>
    <dbReference type="NCBI Taxonomy" id="79200"/>
    <lineage>
        <taxon>Eukaryota</taxon>
        <taxon>Viridiplantae</taxon>
        <taxon>Streptophyta</taxon>
        <taxon>Embryophyta</taxon>
        <taxon>Tracheophyta</taxon>
        <taxon>Spermatophyta</taxon>
        <taxon>Magnoliopsida</taxon>
        <taxon>eudicotyledons</taxon>
        <taxon>Gunneridae</taxon>
        <taxon>Pentapetalae</taxon>
        <taxon>asterids</taxon>
        <taxon>campanulids</taxon>
        <taxon>Apiales</taxon>
        <taxon>Apiaceae</taxon>
        <taxon>Apioideae</taxon>
        <taxon>Scandiceae</taxon>
        <taxon>Daucinae</taxon>
        <taxon>Daucus</taxon>
        <taxon>Daucus sect. Daucus</taxon>
    </lineage>
</organism>
<dbReference type="PANTHER" id="PTHR31793:SF27">
    <property type="entry name" value="NOVEL THIOESTERASE SUPERFAMILY DOMAIN AND SAPOSIN A-TYPE DOMAIN CONTAINING PROTEIN (0610012H03RIK)"/>
    <property type="match status" value="1"/>
</dbReference>
<comment type="similarity">
    <text evidence="1">Belongs to the 4-hydroxybenzoyl-CoA thioesterase family.</text>
</comment>
<dbReference type="GO" id="GO:0016297">
    <property type="term" value="F:fatty acyl-[ACP] hydrolase activity"/>
    <property type="evidence" value="ECO:0007669"/>
    <property type="project" value="TreeGrafter"/>
</dbReference>
<sequence>MSQALISPWQAEMILPASSLPAFHLSSSICPSFSPHGQLHPLKMSCIRSYKSVVASSRLKLEVKRWCQDMIMWADKQSFYLHLSRSSGVHRKGLKVCDIDLDQYGVVNNDLYASYCQNARQELLEKIGVVDEVARAGGTLALTELSLKFFAPLKRGDRFVVTVRASDYSAARLYFEHFIWKLPNRERVMEATATAIWLNKYYQPVYTIEEEVKLRLVRFMRGLIFILCESGIDAAMRSPFWFLY</sequence>
<keyword evidence="2" id="KW-0378">Hydrolase</keyword>
<protein>
    <recommendedName>
        <fullName evidence="4">Thioesterase domain-containing protein</fullName>
    </recommendedName>
</protein>
<proteinExistence type="inferred from homology"/>
<dbReference type="CDD" id="cd00586">
    <property type="entry name" value="4HBT"/>
    <property type="match status" value="1"/>
</dbReference>